<keyword evidence="2" id="KW-1133">Transmembrane helix</keyword>
<organism evidence="3 4">
    <name type="scientific">Pseudobdellovibrio exovorus JSS</name>
    <dbReference type="NCBI Taxonomy" id="1184267"/>
    <lineage>
        <taxon>Bacteria</taxon>
        <taxon>Pseudomonadati</taxon>
        <taxon>Bdellovibrionota</taxon>
        <taxon>Bdellovibrionia</taxon>
        <taxon>Bdellovibrionales</taxon>
        <taxon>Pseudobdellovibrionaceae</taxon>
        <taxon>Pseudobdellovibrio</taxon>
    </lineage>
</organism>
<keyword evidence="4" id="KW-1185">Reference proteome</keyword>
<protein>
    <submittedName>
        <fullName evidence="3">Uncharacterized protein</fullName>
    </submittedName>
</protein>
<feature type="compositionally biased region" description="Polar residues" evidence="1">
    <location>
        <begin position="50"/>
        <end position="64"/>
    </location>
</feature>
<sequence>MLYKLGTSFHNEFSVNSQQLLFINFIIFVLIVLFFTLGRSKSKPPAKLNLKNSTPKEPSSSANESVLEAASDVREVGPQTPQPPVEAPKMVAPMPPPLALGANKAGRTHFVYNGHEWDAHEVLGLSRECSVKEATAHYQHLIKTSDPSVFEFYESAYFSILKSKK</sequence>
<feature type="region of interest" description="Disordered" evidence="1">
    <location>
        <begin position="43"/>
        <end position="91"/>
    </location>
</feature>
<dbReference type="PATRIC" id="fig|1184267.3.peg.902"/>
<dbReference type="AlphaFoldDB" id="M4VPQ5"/>
<dbReference type="eggNOG" id="COG2214">
    <property type="taxonomic scope" value="Bacteria"/>
</dbReference>
<dbReference type="KEGG" id="bex:A11Q_893"/>
<evidence type="ECO:0000313" key="3">
    <source>
        <dbReference type="EMBL" id="AGH95109.1"/>
    </source>
</evidence>
<feature type="transmembrane region" description="Helical" evidence="2">
    <location>
        <begin position="20"/>
        <end position="38"/>
    </location>
</feature>
<keyword evidence="2" id="KW-0812">Transmembrane</keyword>
<evidence type="ECO:0000313" key="4">
    <source>
        <dbReference type="Proteomes" id="UP000012040"/>
    </source>
</evidence>
<dbReference type="STRING" id="1184267.A11Q_893"/>
<keyword evidence="2" id="KW-0472">Membrane</keyword>
<gene>
    <name evidence="3" type="ORF">A11Q_893</name>
</gene>
<evidence type="ECO:0000256" key="2">
    <source>
        <dbReference type="SAM" id="Phobius"/>
    </source>
</evidence>
<reference evidence="3 4" key="1">
    <citation type="journal article" date="2013" name="ISME J.">
        <title>By their genes ye shall know them: genomic signatures of predatory bacteria.</title>
        <authorList>
            <person name="Pasternak Z."/>
            <person name="Pietrokovski S."/>
            <person name="Rotem O."/>
            <person name="Gophna U."/>
            <person name="Lurie-Weinberger M.N."/>
            <person name="Jurkevitch E."/>
        </authorList>
    </citation>
    <scope>NUCLEOTIDE SEQUENCE [LARGE SCALE GENOMIC DNA]</scope>
    <source>
        <strain evidence="3 4">JSS</strain>
    </source>
</reference>
<name>M4VPQ5_9BACT</name>
<dbReference type="Proteomes" id="UP000012040">
    <property type="component" value="Chromosome"/>
</dbReference>
<accession>M4VPQ5</accession>
<dbReference type="EMBL" id="CP003537">
    <property type="protein sequence ID" value="AGH95109.1"/>
    <property type="molecule type" value="Genomic_DNA"/>
</dbReference>
<proteinExistence type="predicted"/>
<dbReference type="HOGENOM" id="CLU_153043_0_0_7"/>
<evidence type="ECO:0000256" key="1">
    <source>
        <dbReference type="SAM" id="MobiDB-lite"/>
    </source>
</evidence>